<name>A0A915I2D8_ROMCU</name>
<dbReference type="WBParaSite" id="nRc.2.0.1.t07995-RA">
    <property type="protein sequence ID" value="nRc.2.0.1.t07995-RA"/>
    <property type="gene ID" value="nRc.2.0.1.g07995"/>
</dbReference>
<protein>
    <submittedName>
        <fullName evidence="2">Uncharacterized protein</fullName>
    </submittedName>
</protein>
<dbReference type="AlphaFoldDB" id="A0A915I2D8"/>
<organism evidence="1 2">
    <name type="scientific">Romanomermis culicivorax</name>
    <name type="common">Nematode worm</name>
    <dbReference type="NCBI Taxonomy" id="13658"/>
    <lineage>
        <taxon>Eukaryota</taxon>
        <taxon>Metazoa</taxon>
        <taxon>Ecdysozoa</taxon>
        <taxon>Nematoda</taxon>
        <taxon>Enoplea</taxon>
        <taxon>Dorylaimia</taxon>
        <taxon>Mermithida</taxon>
        <taxon>Mermithoidea</taxon>
        <taxon>Mermithidae</taxon>
        <taxon>Romanomermis</taxon>
    </lineage>
</organism>
<keyword evidence="1" id="KW-1185">Reference proteome</keyword>
<evidence type="ECO:0000313" key="1">
    <source>
        <dbReference type="Proteomes" id="UP000887565"/>
    </source>
</evidence>
<reference evidence="2" key="1">
    <citation type="submission" date="2022-11" db="UniProtKB">
        <authorList>
            <consortium name="WormBaseParasite"/>
        </authorList>
    </citation>
    <scope>IDENTIFICATION</scope>
</reference>
<proteinExistence type="predicted"/>
<evidence type="ECO:0000313" key="2">
    <source>
        <dbReference type="WBParaSite" id="nRc.2.0.1.t07995-RA"/>
    </source>
</evidence>
<accession>A0A915I2D8</accession>
<sequence length="70" mass="8216">MSEQHEDGDPTAPLFHILRFLRKKLDIHMRQCQLRFLICALANCANFQVRHFYMRPMHLRGSATKCTSAI</sequence>
<dbReference type="Proteomes" id="UP000887565">
    <property type="component" value="Unplaced"/>
</dbReference>